<dbReference type="InterPro" id="IPR019725">
    <property type="entry name" value="Phage_T4_P15K_Rpol-bd"/>
</dbReference>
<proteinExistence type="predicted"/>
<dbReference type="GeneID" id="65112624"/>
<dbReference type="Proteomes" id="UP000246316">
    <property type="component" value="Segment"/>
</dbReference>
<name>A0A2S1GM73_9CAUD</name>
<evidence type="ECO:0000313" key="1">
    <source>
        <dbReference type="EMBL" id="AWD90482.1"/>
    </source>
</evidence>
<keyword evidence="2" id="KW-1185">Reference proteome</keyword>
<reference evidence="1" key="1">
    <citation type="submission" date="2018-03" db="EMBL/GenBank/DDBJ databases">
        <title>Phage therapy in agriculture - a green tech approach to combat plant pathogenic bacteria.</title>
        <authorList>
            <person name="Carstens A.B."/>
            <person name="Djurhuus A.M."/>
            <person name="Hansen L.H."/>
        </authorList>
    </citation>
    <scope>NUCLEOTIDE SEQUENCE [LARGE SCALE GENOMIC DNA]</scope>
</reference>
<organism evidence="1 2">
    <name type="scientific">Erwinia phage Cronus</name>
    <dbReference type="NCBI Taxonomy" id="2163633"/>
    <lineage>
        <taxon>Viruses</taxon>
        <taxon>Duplodnaviria</taxon>
        <taxon>Heunggongvirae</taxon>
        <taxon>Uroviricota</taxon>
        <taxon>Caudoviricetes</taxon>
        <taxon>Pantevenvirales</taxon>
        <taxon>Straboviridae</taxon>
        <taxon>Tevenvirinae</taxon>
        <taxon>Risoevirus</taxon>
        <taxon>Risoevirus cronus</taxon>
        <taxon>Roskildevirus cronus</taxon>
    </lineage>
</organism>
<sequence length="122" mass="13730">MITAKEIQVQNVRADSNPNNDNKIRKAWVLQTPELIQEKIKSKYKTQEVRFAFYDAVDDSVSSKWVEIMRKHFTDSVAAGAKIIQTETGGERLEDAYCVDADEQLIEAASLIVAEIIEDLAA</sequence>
<dbReference type="Pfam" id="PF10789">
    <property type="entry name" value="Phage_RpbA"/>
    <property type="match status" value="1"/>
</dbReference>
<dbReference type="KEGG" id="vg:65112624"/>
<evidence type="ECO:0000313" key="2">
    <source>
        <dbReference type="Proteomes" id="UP000246316"/>
    </source>
</evidence>
<accession>A0A2S1GM73</accession>
<dbReference type="EMBL" id="MH059636">
    <property type="protein sequence ID" value="AWD90482.1"/>
    <property type="molecule type" value="Genomic_DNA"/>
</dbReference>
<dbReference type="RefSeq" id="YP_010094990.1">
    <property type="nucleotide sequence ID" value="NC_055743.1"/>
</dbReference>
<protein>
    <submittedName>
        <fullName evidence="1">RNA polymerase binding protein</fullName>
    </submittedName>
</protein>